<dbReference type="Proteomes" id="UP000095282">
    <property type="component" value="Unplaced"/>
</dbReference>
<dbReference type="AlphaFoldDB" id="A0A1I7UDZ9"/>
<dbReference type="PANTHER" id="PTHR23015:SF25">
    <property type="entry name" value="DUF38 DOMAIN-CONTAINING PROTEIN-RELATED"/>
    <property type="match status" value="1"/>
</dbReference>
<proteinExistence type="predicted"/>
<name>A0A1I7UDZ9_9PELO</name>
<dbReference type="InterPro" id="IPR040161">
    <property type="entry name" value="FB224"/>
</dbReference>
<keyword evidence="2" id="KW-1185">Reference proteome</keyword>
<feature type="domain" description="DUF38" evidence="1">
    <location>
        <begin position="401"/>
        <end position="485"/>
    </location>
</feature>
<evidence type="ECO:0000313" key="2">
    <source>
        <dbReference type="Proteomes" id="UP000095282"/>
    </source>
</evidence>
<protein>
    <submittedName>
        <fullName evidence="3">F-box domain-containing protein</fullName>
    </submittedName>
</protein>
<dbReference type="Pfam" id="PF01827">
    <property type="entry name" value="FTH"/>
    <property type="match status" value="1"/>
</dbReference>
<reference evidence="3" key="1">
    <citation type="submission" date="2016-11" db="UniProtKB">
        <authorList>
            <consortium name="WormBaseParasite"/>
        </authorList>
    </citation>
    <scope>IDENTIFICATION</scope>
</reference>
<sequence length="552" mass="65784">MPTAYQWISEYQEDEKQKLRVWLYSDKIFIELSENFKIEYEKTGEMTRVQCKNPKTITTVEGDYIQVFCDDLKEFLINRKSSLVLFKMSGDISDTGNTQIYECIVFALKSRSEKLQVMHIRLKIFSGRQQIALLPFIKPMDMMHIYFKFSNIDEVSSFLKIWNQGCRLKVTFKQSPVLTEDLVSVKRMLSYPSTFGGISLLNREPEVLSKERVIIFFKPFKPCSEDFWYRRITFYLENPSLLVSFAKFQLNRTFYIKEQINRLSLRCARSLEVFANPLLMRTILEKMNLFDIQCLRKISRDIRSCIDTLKPDPRIVEYSIKQIGSDIDNYPETIETTIRSRNLKRVWYRNREFLQYEYDWHVDDFVYCDGPLIERVANDFKINIEHQKSKMNELILDCNENMLELIGNVLRAKDTSLNCKELVMKVTREKDIMSILPYLDSVDIIRIDSIVNLYLNDVLNLDQWNNAFILEVKTIAEKFDVNFTIEFENSLIDDSLYTSLPPYRRWSNFQSVWYFRRSEPDEYFQMTLEKRTLHCEEVYEDETPDDFLNALI</sequence>
<organism evidence="2 3">
    <name type="scientific">Caenorhabditis tropicalis</name>
    <dbReference type="NCBI Taxonomy" id="1561998"/>
    <lineage>
        <taxon>Eukaryota</taxon>
        <taxon>Metazoa</taxon>
        <taxon>Ecdysozoa</taxon>
        <taxon>Nematoda</taxon>
        <taxon>Chromadorea</taxon>
        <taxon>Rhabditida</taxon>
        <taxon>Rhabditina</taxon>
        <taxon>Rhabditomorpha</taxon>
        <taxon>Rhabditoidea</taxon>
        <taxon>Rhabditidae</taxon>
        <taxon>Peloderinae</taxon>
        <taxon>Caenorhabditis</taxon>
    </lineage>
</organism>
<evidence type="ECO:0000313" key="3">
    <source>
        <dbReference type="WBParaSite" id="Csp11.Scaffold629.g8368.t2"/>
    </source>
</evidence>
<dbReference type="PANTHER" id="PTHR23015">
    <property type="entry name" value="UNCHARACTERIZED C.ELEGANS PROTEIN"/>
    <property type="match status" value="1"/>
</dbReference>
<dbReference type="InterPro" id="IPR002900">
    <property type="entry name" value="DUF38/FTH_CAE_spp"/>
</dbReference>
<accession>A0A1I7UDZ9</accession>
<evidence type="ECO:0000259" key="1">
    <source>
        <dbReference type="Pfam" id="PF01827"/>
    </source>
</evidence>
<dbReference type="WBParaSite" id="Csp11.Scaffold629.g8368.t2">
    <property type="protein sequence ID" value="Csp11.Scaffold629.g8368.t2"/>
    <property type="gene ID" value="Csp11.Scaffold629.g8368"/>
</dbReference>
<dbReference type="GO" id="GO:0045087">
    <property type="term" value="P:innate immune response"/>
    <property type="evidence" value="ECO:0007669"/>
    <property type="project" value="TreeGrafter"/>
</dbReference>